<evidence type="ECO:0000256" key="8">
    <source>
        <dbReference type="ARBA" id="ARBA00023242"/>
    </source>
</evidence>
<keyword evidence="6" id="KW-0808">Transferase</keyword>
<dbReference type="SUPFAM" id="SSF53335">
    <property type="entry name" value="S-adenosyl-L-methionine-dependent methyltransferases"/>
    <property type="match status" value="1"/>
</dbReference>
<name>M2QCC4_CERS8</name>
<dbReference type="Gene3D" id="3.40.50.150">
    <property type="entry name" value="Vaccinia Virus protein VP39"/>
    <property type="match status" value="1"/>
</dbReference>
<feature type="compositionally biased region" description="Polar residues" evidence="10">
    <location>
        <begin position="20"/>
        <end position="30"/>
    </location>
</feature>
<proteinExistence type="inferred from homology"/>
<organism evidence="11 12">
    <name type="scientific">Ceriporiopsis subvermispora (strain B)</name>
    <name type="common">White-rot fungus</name>
    <name type="synonym">Gelatoporia subvermispora</name>
    <dbReference type="NCBI Taxonomy" id="914234"/>
    <lineage>
        <taxon>Eukaryota</taxon>
        <taxon>Fungi</taxon>
        <taxon>Dikarya</taxon>
        <taxon>Basidiomycota</taxon>
        <taxon>Agaricomycotina</taxon>
        <taxon>Agaricomycetes</taxon>
        <taxon>Polyporales</taxon>
        <taxon>Gelatoporiaceae</taxon>
        <taxon>Gelatoporia</taxon>
    </lineage>
</organism>
<dbReference type="EMBL" id="KB445802">
    <property type="protein sequence ID" value="EMD34673.1"/>
    <property type="molecule type" value="Genomic_DNA"/>
</dbReference>
<keyword evidence="4" id="KW-0963">Cytoplasm</keyword>
<keyword evidence="7" id="KW-0949">S-adenosyl-L-methionine</keyword>
<sequence>MFKFNFDADDDLDAELPFEVTTTQSSTGESKPSKTPETLKHFKEIPVCDLFSNLPPAISYSPLAISTSSGSHVALSRRDLFDARFQLISGEGAEEDDGSEDKPPALEFVDAPSDLVPGVYEGGLKTWECSLDLVDCLDKTYEGNVSERLKGKRVIELGCGTAVPTMYLLKELLSTASHDSANVQLHLQDYNDLVFQLVTVFNLLLTWYMSPASQAFRDNVDSSPAGDQQDPPPPADATIPGELPLSPELIGAFQESLKLRGIDIRFFSGSWDTFDLHHTGGKYDVVLTSETIYRPESLPSLLNLMCQACVGDVSMSHTSDISNSPARALEDITAEQLTIAESTTPYLCLVAAKLVYFGVGGGISEFVRAVEHPEDKDQAPCHQRKGSVQHLWERNEGVKRTIMRVTWL</sequence>
<feature type="region of interest" description="Disordered" evidence="10">
    <location>
        <begin position="15"/>
        <end position="37"/>
    </location>
</feature>
<reference evidence="11 12" key="1">
    <citation type="journal article" date="2012" name="Proc. Natl. Acad. Sci. U.S.A.">
        <title>Comparative genomics of Ceriporiopsis subvermispora and Phanerochaete chrysosporium provide insight into selective ligninolysis.</title>
        <authorList>
            <person name="Fernandez-Fueyo E."/>
            <person name="Ruiz-Duenas F.J."/>
            <person name="Ferreira P."/>
            <person name="Floudas D."/>
            <person name="Hibbett D.S."/>
            <person name="Canessa P."/>
            <person name="Larrondo L.F."/>
            <person name="James T.Y."/>
            <person name="Seelenfreund D."/>
            <person name="Lobos S."/>
            <person name="Polanco R."/>
            <person name="Tello M."/>
            <person name="Honda Y."/>
            <person name="Watanabe T."/>
            <person name="Watanabe T."/>
            <person name="Ryu J.S."/>
            <person name="Kubicek C.P."/>
            <person name="Schmoll M."/>
            <person name="Gaskell J."/>
            <person name="Hammel K.E."/>
            <person name="St John F.J."/>
            <person name="Vanden Wymelenberg A."/>
            <person name="Sabat G."/>
            <person name="Splinter BonDurant S."/>
            <person name="Syed K."/>
            <person name="Yadav J.S."/>
            <person name="Doddapaneni H."/>
            <person name="Subramanian V."/>
            <person name="Lavin J.L."/>
            <person name="Oguiza J.A."/>
            <person name="Perez G."/>
            <person name="Pisabarro A.G."/>
            <person name="Ramirez L."/>
            <person name="Santoyo F."/>
            <person name="Master E."/>
            <person name="Coutinho P.M."/>
            <person name="Henrissat B."/>
            <person name="Lombard V."/>
            <person name="Magnuson J.K."/>
            <person name="Kuees U."/>
            <person name="Hori C."/>
            <person name="Igarashi K."/>
            <person name="Samejima M."/>
            <person name="Held B.W."/>
            <person name="Barry K.W."/>
            <person name="LaButti K.M."/>
            <person name="Lapidus A."/>
            <person name="Lindquist E.A."/>
            <person name="Lucas S.M."/>
            <person name="Riley R."/>
            <person name="Salamov A.A."/>
            <person name="Hoffmeister D."/>
            <person name="Schwenk D."/>
            <person name="Hadar Y."/>
            <person name="Yarden O."/>
            <person name="de Vries R.P."/>
            <person name="Wiebenga A."/>
            <person name="Stenlid J."/>
            <person name="Eastwood D."/>
            <person name="Grigoriev I.V."/>
            <person name="Berka R.M."/>
            <person name="Blanchette R.A."/>
            <person name="Kersten P."/>
            <person name="Martinez A.T."/>
            <person name="Vicuna R."/>
            <person name="Cullen D."/>
        </authorList>
    </citation>
    <scope>NUCLEOTIDE SEQUENCE [LARGE SCALE GENOMIC DNA]</scope>
    <source>
        <strain evidence="11 12">B</strain>
    </source>
</reference>
<evidence type="ECO:0000256" key="5">
    <source>
        <dbReference type="ARBA" id="ARBA00022603"/>
    </source>
</evidence>
<evidence type="ECO:0000256" key="10">
    <source>
        <dbReference type="SAM" id="MobiDB-lite"/>
    </source>
</evidence>
<evidence type="ECO:0000256" key="6">
    <source>
        <dbReference type="ARBA" id="ARBA00022679"/>
    </source>
</evidence>
<evidence type="ECO:0000313" key="12">
    <source>
        <dbReference type="Proteomes" id="UP000016930"/>
    </source>
</evidence>
<evidence type="ECO:0000256" key="1">
    <source>
        <dbReference type="ARBA" id="ARBA00004123"/>
    </source>
</evidence>
<evidence type="ECO:0000256" key="7">
    <source>
        <dbReference type="ARBA" id="ARBA00022691"/>
    </source>
</evidence>
<gene>
    <name evidence="11" type="ORF">CERSUDRAFT_97259</name>
</gene>
<comment type="subcellular location">
    <subcellularLocation>
        <location evidence="2">Cytoplasm</location>
    </subcellularLocation>
    <subcellularLocation>
        <location evidence="1">Nucleus</location>
    </subcellularLocation>
</comment>
<dbReference type="InterPro" id="IPR019410">
    <property type="entry name" value="Methyltransf_16"/>
</dbReference>
<dbReference type="PANTHER" id="PTHR14614">
    <property type="entry name" value="HEPATOCELLULAR CARCINOMA-ASSOCIATED ANTIGEN"/>
    <property type="match status" value="1"/>
</dbReference>
<evidence type="ECO:0000313" key="11">
    <source>
        <dbReference type="EMBL" id="EMD34673.1"/>
    </source>
</evidence>
<dbReference type="GO" id="GO:0005634">
    <property type="term" value="C:nucleus"/>
    <property type="evidence" value="ECO:0007669"/>
    <property type="project" value="UniProtKB-SubCell"/>
</dbReference>
<dbReference type="GO" id="GO:0018064">
    <property type="term" value="F:protein-L-histidine N-tele-methyltransferase activity"/>
    <property type="evidence" value="ECO:0007669"/>
    <property type="project" value="UniProtKB-EC"/>
</dbReference>
<keyword evidence="5" id="KW-0489">Methyltransferase</keyword>
<dbReference type="AlphaFoldDB" id="M2QCC4"/>
<dbReference type="GO" id="GO:0005737">
    <property type="term" value="C:cytoplasm"/>
    <property type="evidence" value="ECO:0007669"/>
    <property type="project" value="UniProtKB-SubCell"/>
</dbReference>
<dbReference type="STRING" id="914234.M2QCC4"/>
<evidence type="ECO:0000256" key="3">
    <source>
        <dbReference type="ARBA" id="ARBA00012533"/>
    </source>
</evidence>
<comment type="similarity">
    <text evidence="9">Belongs to the methyltransferase superfamily. METTL18 family.</text>
</comment>
<protein>
    <recommendedName>
        <fullName evidence="3">protein-histidine N-methyltransferase</fullName>
        <ecNumber evidence="3">2.1.1.85</ecNumber>
    </recommendedName>
</protein>
<dbReference type="InterPro" id="IPR029063">
    <property type="entry name" value="SAM-dependent_MTases_sf"/>
</dbReference>
<evidence type="ECO:0000256" key="9">
    <source>
        <dbReference type="ARBA" id="ARBA00038126"/>
    </source>
</evidence>
<evidence type="ECO:0000256" key="4">
    <source>
        <dbReference type="ARBA" id="ARBA00022490"/>
    </source>
</evidence>
<dbReference type="OrthoDB" id="1723750at2759"/>
<dbReference type="Proteomes" id="UP000016930">
    <property type="component" value="Unassembled WGS sequence"/>
</dbReference>
<evidence type="ECO:0000256" key="2">
    <source>
        <dbReference type="ARBA" id="ARBA00004496"/>
    </source>
</evidence>
<dbReference type="HOGENOM" id="CLU_038704_1_1_1"/>
<keyword evidence="12" id="KW-1185">Reference proteome</keyword>
<dbReference type="GO" id="GO:0032259">
    <property type="term" value="P:methylation"/>
    <property type="evidence" value="ECO:0007669"/>
    <property type="project" value="UniProtKB-KW"/>
</dbReference>
<accession>M2QCC4</accession>
<dbReference type="PANTHER" id="PTHR14614:SF39">
    <property type="entry name" value="HISTIDINE PROTEIN METHYLTRANSFERASE 1 HOMOLOG"/>
    <property type="match status" value="1"/>
</dbReference>
<feature type="region of interest" description="Disordered" evidence="10">
    <location>
        <begin position="218"/>
        <end position="241"/>
    </location>
</feature>
<keyword evidence="8" id="KW-0539">Nucleus</keyword>
<dbReference type="EC" id="2.1.1.85" evidence="3"/>